<dbReference type="AlphaFoldDB" id="A0A210QDP9"/>
<accession>A0A210QDP9</accession>
<dbReference type="PANTHER" id="PTHR14330:SF2">
    <property type="entry name" value="A-KINASE-INTERACTING PROTEIN 1"/>
    <property type="match status" value="1"/>
</dbReference>
<keyword evidence="2" id="KW-1185">Reference proteome</keyword>
<dbReference type="GO" id="GO:0005654">
    <property type="term" value="C:nucleoplasm"/>
    <property type="evidence" value="ECO:0007669"/>
    <property type="project" value="TreeGrafter"/>
</dbReference>
<sequence>MPPLNRKRFLRMSFAGAIFSSCYQIELVFEKEEMPQEDHLGGEWAHSTLNRAQMMGQDVLQRTMMRKIEWPSQKLDQKNPVEDPLVYTTVDDAFASVLQFMSQTTRQCQRFYKSNEESIQNQCDEVHCSRFHTPAYTEIQHKNPLQRTEDVHVVVHPGTYAVTAGSWGTQQQQTHMVNVNQGQTRYMQQDTLIRIYRSARLGY</sequence>
<reference evidence="1 2" key="1">
    <citation type="journal article" date="2017" name="Nat. Ecol. Evol.">
        <title>Scallop genome provides insights into evolution of bilaterian karyotype and development.</title>
        <authorList>
            <person name="Wang S."/>
            <person name="Zhang J."/>
            <person name="Jiao W."/>
            <person name="Li J."/>
            <person name="Xun X."/>
            <person name="Sun Y."/>
            <person name="Guo X."/>
            <person name="Huan P."/>
            <person name="Dong B."/>
            <person name="Zhang L."/>
            <person name="Hu X."/>
            <person name="Sun X."/>
            <person name="Wang J."/>
            <person name="Zhao C."/>
            <person name="Wang Y."/>
            <person name="Wang D."/>
            <person name="Huang X."/>
            <person name="Wang R."/>
            <person name="Lv J."/>
            <person name="Li Y."/>
            <person name="Zhang Z."/>
            <person name="Liu B."/>
            <person name="Lu W."/>
            <person name="Hui Y."/>
            <person name="Liang J."/>
            <person name="Zhou Z."/>
            <person name="Hou R."/>
            <person name="Li X."/>
            <person name="Liu Y."/>
            <person name="Li H."/>
            <person name="Ning X."/>
            <person name="Lin Y."/>
            <person name="Zhao L."/>
            <person name="Xing Q."/>
            <person name="Dou J."/>
            <person name="Li Y."/>
            <person name="Mao J."/>
            <person name="Guo H."/>
            <person name="Dou H."/>
            <person name="Li T."/>
            <person name="Mu C."/>
            <person name="Jiang W."/>
            <person name="Fu Q."/>
            <person name="Fu X."/>
            <person name="Miao Y."/>
            <person name="Liu J."/>
            <person name="Yu Q."/>
            <person name="Li R."/>
            <person name="Liao H."/>
            <person name="Li X."/>
            <person name="Kong Y."/>
            <person name="Jiang Z."/>
            <person name="Chourrout D."/>
            <person name="Li R."/>
            <person name="Bao Z."/>
        </authorList>
    </citation>
    <scope>NUCLEOTIDE SEQUENCE [LARGE SCALE GENOMIC DNA]</scope>
    <source>
        <strain evidence="1 2">PY_sf001</strain>
    </source>
</reference>
<proteinExistence type="predicted"/>
<protein>
    <submittedName>
        <fullName evidence="1">Uncharacterized protein</fullName>
    </submittedName>
</protein>
<comment type="caution">
    <text evidence="1">The sequence shown here is derived from an EMBL/GenBank/DDBJ whole genome shotgun (WGS) entry which is preliminary data.</text>
</comment>
<gene>
    <name evidence="1" type="ORF">KP79_PYT07108</name>
</gene>
<dbReference type="OrthoDB" id="5945634at2759"/>
<dbReference type="PANTHER" id="PTHR14330">
    <property type="entry name" value="A-KINASE-INTERACTING PROTEIN 1"/>
    <property type="match status" value="1"/>
</dbReference>
<organism evidence="1 2">
    <name type="scientific">Mizuhopecten yessoensis</name>
    <name type="common">Japanese scallop</name>
    <name type="synonym">Patinopecten yessoensis</name>
    <dbReference type="NCBI Taxonomy" id="6573"/>
    <lineage>
        <taxon>Eukaryota</taxon>
        <taxon>Metazoa</taxon>
        <taxon>Spiralia</taxon>
        <taxon>Lophotrochozoa</taxon>
        <taxon>Mollusca</taxon>
        <taxon>Bivalvia</taxon>
        <taxon>Autobranchia</taxon>
        <taxon>Pteriomorphia</taxon>
        <taxon>Pectinida</taxon>
        <taxon>Pectinoidea</taxon>
        <taxon>Pectinidae</taxon>
        <taxon>Mizuhopecten</taxon>
    </lineage>
</organism>
<dbReference type="Proteomes" id="UP000242188">
    <property type="component" value="Unassembled WGS sequence"/>
</dbReference>
<dbReference type="GO" id="GO:1901222">
    <property type="term" value="P:regulation of non-canonical NF-kappaB signal transduction"/>
    <property type="evidence" value="ECO:0007669"/>
    <property type="project" value="InterPro"/>
</dbReference>
<name>A0A210QDP9_MIZYE</name>
<evidence type="ECO:0000313" key="2">
    <source>
        <dbReference type="Proteomes" id="UP000242188"/>
    </source>
</evidence>
<evidence type="ECO:0000313" key="1">
    <source>
        <dbReference type="EMBL" id="OWF46865.1"/>
    </source>
</evidence>
<dbReference type="EMBL" id="NEDP02004067">
    <property type="protein sequence ID" value="OWF46865.1"/>
    <property type="molecule type" value="Genomic_DNA"/>
</dbReference>
<dbReference type="InterPro" id="IPR033214">
    <property type="entry name" value="AKIP1"/>
</dbReference>
<dbReference type="PROSITE" id="PS51257">
    <property type="entry name" value="PROKAR_LIPOPROTEIN"/>
    <property type="match status" value="1"/>
</dbReference>